<dbReference type="PROSITE" id="PS51257">
    <property type="entry name" value="PROKAR_LIPOPROTEIN"/>
    <property type="match status" value="1"/>
</dbReference>
<organism evidence="2 3">
    <name type="scientific">Comamonas testosteroni</name>
    <name type="common">Pseudomonas testosteroni</name>
    <dbReference type="NCBI Taxonomy" id="285"/>
    <lineage>
        <taxon>Bacteria</taxon>
        <taxon>Pseudomonadati</taxon>
        <taxon>Pseudomonadota</taxon>
        <taxon>Betaproteobacteria</taxon>
        <taxon>Burkholderiales</taxon>
        <taxon>Comamonadaceae</taxon>
        <taxon>Comamonas</taxon>
    </lineage>
</organism>
<accession>A0A373FQE1</accession>
<keyword evidence="1" id="KW-0732">Signal</keyword>
<feature type="chain" id="PRO_5016902030" description="Secreted protein" evidence="1">
    <location>
        <begin position="29"/>
        <end position="74"/>
    </location>
</feature>
<name>A0A373FQE1_COMTE</name>
<evidence type="ECO:0008006" key="4">
    <source>
        <dbReference type="Google" id="ProtNLM"/>
    </source>
</evidence>
<comment type="caution">
    <text evidence="2">The sequence shown here is derived from an EMBL/GenBank/DDBJ whole genome shotgun (WGS) entry which is preliminary data.</text>
</comment>
<dbReference type="Proteomes" id="UP000261948">
    <property type="component" value="Unassembled WGS sequence"/>
</dbReference>
<proteinExistence type="predicted"/>
<dbReference type="EMBL" id="QURR01000008">
    <property type="protein sequence ID" value="RGE45579.1"/>
    <property type="molecule type" value="Genomic_DNA"/>
</dbReference>
<reference evidence="2 3" key="1">
    <citation type="submission" date="2018-08" db="EMBL/GenBank/DDBJ databases">
        <title>Comamonas testosteroni strain SWCO2.</title>
        <authorList>
            <person name="Jiang N."/>
            <person name="Zhang X.Z."/>
        </authorList>
    </citation>
    <scope>NUCLEOTIDE SEQUENCE [LARGE SCALE GENOMIC DNA]</scope>
    <source>
        <strain evidence="2 3">SWCO2</strain>
    </source>
</reference>
<sequence length="74" mass="8045">MMVRTLEACNTTICMACASMACGTTTHAHERGVKVGLVWIWGLTLISGLKKMTRKVQDGACVAAPLFWDSVLCR</sequence>
<keyword evidence="3" id="KW-1185">Reference proteome</keyword>
<evidence type="ECO:0000313" key="3">
    <source>
        <dbReference type="Proteomes" id="UP000261948"/>
    </source>
</evidence>
<evidence type="ECO:0000256" key="1">
    <source>
        <dbReference type="SAM" id="SignalP"/>
    </source>
</evidence>
<gene>
    <name evidence="2" type="ORF">DZC30_08265</name>
</gene>
<evidence type="ECO:0000313" key="2">
    <source>
        <dbReference type="EMBL" id="RGE45579.1"/>
    </source>
</evidence>
<protein>
    <recommendedName>
        <fullName evidence="4">Secreted protein</fullName>
    </recommendedName>
</protein>
<feature type="signal peptide" evidence="1">
    <location>
        <begin position="1"/>
        <end position="28"/>
    </location>
</feature>
<dbReference type="AlphaFoldDB" id="A0A373FQE1"/>